<keyword evidence="6 11" id="KW-0812">Transmembrane</keyword>
<keyword evidence="7" id="KW-0680">Restriction system</keyword>
<keyword evidence="8 11" id="KW-1133">Transmembrane helix</keyword>
<keyword evidence="4" id="KW-0808">Transferase</keyword>
<organism evidence="13">
    <name type="scientific">Colletotrichum fructicola (strain Nara gc5)</name>
    <name type="common">Anthracnose fungus</name>
    <name type="synonym">Colletotrichum gloeosporioides (strain Nara gc5)</name>
    <dbReference type="NCBI Taxonomy" id="1213859"/>
    <lineage>
        <taxon>Eukaryota</taxon>
        <taxon>Fungi</taxon>
        <taxon>Dikarya</taxon>
        <taxon>Ascomycota</taxon>
        <taxon>Pezizomycotina</taxon>
        <taxon>Sordariomycetes</taxon>
        <taxon>Hypocreomycetidae</taxon>
        <taxon>Glomerellales</taxon>
        <taxon>Glomerellaceae</taxon>
        <taxon>Colletotrichum</taxon>
        <taxon>Colletotrichum gloeosporioides species complex</taxon>
    </lineage>
</organism>
<dbReference type="PANTHER" id="PTHR43791">
    <property type="entry name" value="PERMEASE-RELATED"/>
    <property type="match status" value="1"/>
</dbReference>
<proteinExistence type="predicted"/>
<evidence type="ECO:0000256" key="6">
    <source>
        <dbReference type="ARBA" id="ARBA00022692"/>
    </source>
</evidence>
<feature type="transmembrane region" description="Helical" evidence="11">
    <location>
        <begin position="170"/>
        <end position="192"/>
    </location>
</feature>
<dbReference type="FunFam" id="1.20.1250.20:FF:000013">
    <property type="entry name" value="MFS general substrate transporter"/>
    <property type="match status" value="1"/>
</dbReference>
<dbReference type="PROSITE" id="PS50850">
    <property type="entry name" value="MFS"/>
    <property type="match status" value="1"/>
</dbReference>
<dbReference type="Pfam" id="PF07690">
    <property type="entry name" value="MFS_1"/>
    <property type="match status" value="1"/>
</dbReference>
<dbReference type="InterPro" id="IPR020846">
    <property type="entry name" value="MFS_dom"/>
</dbReference>
<evidence type="ECO:0000256" key="5">
    <source>
        <dbReference type="ARBA" id="ARBA00022691"/>
    </source>
</evidence>
<accession>L2FJ86</accession>
<evidence type="ECO:0000256" key="3">
    <source>
        <dbReference type="ARBA" id="ARBA00022603"/>
    </source>
</evidence>
<reference evidence="13" key="1">
    <citation type="submission" date="2012-08" db="EMBL/GenBank/DDBJ databases">
        <title>Genome analysis of Colletotrichum orbiculare and Colletotrichum fructicola.</title>
        <authorList>
            <person name="Gan P.H.P."/>
            <person name="Ikeda K."/>
            <person name="Irieda H."/>
            <person name="Narusaka M."/>
            <person name="O'Connell R.J."/>
            <person name="Narusaka Y."/>
            <person name="Takano Y."/>
            <person name="Kubo Y."/>
            <person name="Shirasu K."/>
        </authorList>
    </citation>
    <scope>NUCLEOTIDE SEQUENCE</scope>
    <source>
        <strain evidence="13">Nara gc5</strain>
    </source>
</reference>
<sequence length="480" mass="53433">MAELTKPSTTEVEHEDKEKPGNAQVSNIDPVAQRSLLRKLDYRMMPVFFILYFLNHWDRNGLPQAKLNGISDHLGLQGTQYNTCISILYVGYLTAGIPSNMILTRVRPSVYMGVCMCGWAIVSAFTAMADNYVHLLVLRFLLGWFEAPFYPGAIYLLSRFYTKSELATRLAILYCGQLSSSAFSGLITAGIFAGLDGTKGLHGWQWRALNNIRLLFIIEGSATFLAAIGGIFLLPDTPGKTRWLTAEENACSVMRLEEENMNELKHETPIQGLMSALKDYKVWLFMFMQNMHFSAMSFNQFFPTIVKTLGYDRTITLVLTSPPYVFAAMFALALSWSSGRFDERAWHIYGGNALTVVGFAVACATTSVAPRYVACFLFAAGSYSTGSIILGWAAANVVDSHEKKAVTMAMVNFSAVAANIYTAYLWPDSDSPRFLVGLGSSIGFCVMCMLSAHFAWFLFRRLNRQRLREADGDSVKLFAT</sequence>
<dbReference type="Gene3D" id="1.20.1250.20">
    <property type="entry name" value="MFS general substrate transporter like domains"/>
    <property type="match status" value="2"/>
</dbReference>
<evidence type="ECO:0000256" key="1">
    <source>
        <dbReference type="ARBA" id="ARBA00004141"/>
    </source>
</evidence>
<dbReference type="PROSITE" id="PS00093">
    <property type="entry name" value="N4_MTASE"/>
    <property type="match status" value="1"/>
</dbReference>
<feature type="transmembrane region" description="Helical" evidence="11">
    <location>
        <begin position="376"/>
        <end position="398"/>
    </location>
</feature>
<feature type="transmembrane region" description="Helical" evidence="11">
    <location>
        <begin position="212"/>
        <end position="234"/>
    </location>
</feature>
<comment type="subcellular location">
    <subcellularLocation>
        <location evidence="1">Membrane</location>
        <topology evidence="1">Multi-pass membrane protein</topology>
    </subcellularLocation>
</comment>
<evidence type="ECO:0000259" key="12">
    <source>
        <dbReference type="PROSITE" id="PS50850"/>
    </source>
</evidence>
<keyword evidence="5" id="KW-0949">S-adenosyl-L-methionine</keyword>
<dbReference type="GO" id="GO:0032259">
    <property type="term" value="P:methylation"/>
    <property type="evidence" value="ECO:0007669"/>
    <property type="project" value="UniProtKB-KW"/>
</dbReference>
<dbReference type="GO" id="GO:0015667">
    <property type="term" value="F:site-specific DNA-methyltransferase (cytosine-N4-specific) activity"/>
    <property type="evidence" value="ECO:0007669"/>
    <property type="project" value="InterPro"/>
</dbReference>
<evidence type="ECO:0000256" key="2">
    <source>
        <dbReference type="ARBA" id="ARBA00022448"/>
    </source>
</evidence>
<keyword evidence="3" id="KW-0489">Methyltransferase</keyword>
<feature type="transmembrane region" description="Helical" evidence="11">
    <location>
        <begin position="348"/>
        <end position="370"/>
    </location>
</feature>
<feature type="transmembrane region" description="Helical" evidence="11">
    <location>
        <begin position="109"/>
        <end position="129"/>
    </location>
</feature>
<protein>
    <submittedName>
        <fullName evidence="13">Major facilitator superfamily transporter</fullName>
    </submittedName>
</protein>
<evidence type="ECO:0000256" key="11">
    <source>
        <dbReference type="SAM" id="Phobius"/>
    </source>
</evidence>
<keyword evidence="2" id="KW-0813">Transport</keyword>
<feature type="region of interest" description="Disordered" evidence="10">
    <location>
        <begin position="1"/>
        <end position="25"/>
    </location>
</feature>
<dbReference type="GO" id="GO:0016020">
    <property type="term" value="C:membrane"/>
    <property type="evidence" value="ECO:0007669"/>
    <property type="project" value="UniProtKB-SubCell"/>
</dbReference>
<feature type="compositionally biased region" description="Polar residues" evidence="10">
    <location>
        <begin position="1"/>
        <end position="10"/>
    </location>
</feature>
<dbReference type="PANTHER" id="PTHR43791:SF62">
    <property type="entry name" value="MAJOR FACILITATOR SUPERFAMILY (MFS) PROFILE DOMAIN-CONTAINING PROTEIN"/>
    <property type="match status" value="1"/>
</dbReference>
<dbReference type="SUPFAM" id="SSF103473">
    <property type="entry name" value="MFS general substrate transporter"/>
    <property type="match status" value="1"/>
</dbReference>
<gene>
    <name evidence="13" type="ORF">CGGC5_13127</name>
</gene>
<evidence type="ECO:0000256" key="7">
    <source>
        <dbReference type="ARBA" id="ARBA00022747"/>
    </source>
</evidence>
<evidence type="ECO:0000313" key="13">
    <source>
        <dbReference type="EMBL" id="ELA25803.1"/>
    </source>
</evidence>
<dbReference type="FunFam" id="1.20.1250.20:FF:000057">
    <property type="entry name" value="MFS general substrate transporter"/>
    <property type="match status" value="1"/>
</dbReference>
<dbReference type="GO" id="GO:0022857">
    <property type="term" value="F:transmembrane transporter activity"/>
    <property type="evidence" value="ECO:0007669"/>
    <property type="project" value="InterPro"/>
</dbReference>
<dbReference type="InterPro" id="IPR036259">
    <property type="entry name" value="MFS_trans_sf"/>
</dbReference>
<dbReference type="GO" id="GO:0009307">
    <property type="term" value="P:DNA restriction-modification system"/>
    <property type="evidence" value="ECO:0007669"/>
    <property type="project" value="UniProtKB-KW"/>
</dbReference>
<dbReference type="InterPro" id="IPR011701">
    <property type="entry name" value="MFS"/>
</dbReference>
<evidence type="ECO:0000256" key="9">
    <source>
        <dbReference type="ARBA" id="ARBA00023136"/>
    </source>
</evidence>
<feature type="domain" description="Major facilitator superfamily (MFS) profile" evidence="12">
    <location>
        <begin position="44"/>
        <end position="463"/>
    </location>
</feature>
<dbReference type="AlphaFoldDB" id="L2FJ86"/>
<dbReference type="InterPro" id="IPR017985">
    <property type="entry name" value="MeTrfase_CN4_CS"/>
</dbReference>
<feature type="transmembrane region" description="Helical" evidence="11">
    <location>
        <begin position="438"/>
        <end position="459"/>
    </location>
</feature>
<keyword evidence="9 11" id="KW-0472">Membrane</keyword>
<dbReference type="EMBL" id="KB021111">
    <property type="protein sequence ID" value="ELA25803.1"/>
    <property type="molecule type" value="Genomic_DNA"/>
</dbReference>
<dbReference type="HOGENOM" id="CLU_001265_0_6_1"/>
<evidence type="ECO:0000256" key="4">
    <source>
        <dbReference type="ARBA" id="ARBA00022679"/>
    </source>
</evidence>
<feature type="compositionally biased region" description="Basic and acidic residues" evidence="10">
    <location>
        <begin position="11"/>
        <end position="20"/>
    </location>
</feature>
<dbReference type="GO" id="GO:0003677">
    <property type="term" value="F:DNA binding"/>
    <property type="evidence" value="ECO:0007669"/>
    <property type="project" value="InterPro"/>
</dbReference>
<feature type="transmembrane region" description="Helical" evidence="11">
    <location>
        <begin position="135"/>
        <end position="158"/>
    </location>
</feature>
<evidence type="ECO:0000256" key="8">
    <source>
        <dbReference type="ARBA" id="ARBA00022989"/>
    </source>
</evidence>
<name>L2FJ86_COLFN</name>
<feature type="transmembrane region" description="Helical" evidence="11">
    <location>
        <begin position="314"/>
        <end position="336"/>
    </location>
</feature>
<feature type="transmembrane region" description="Helical" evidence="11">
    <location>
        <begin position="405"/>
        <end position="426"/>
    </location>
</feature>
<evidence type="ECO:0000256" key="10">
    <source>
        <dbReference type="SAM" id="MobiDB-lite"/>
    </source>
</evidence>